<keyword evidence="5" id="KW-0812">Transmembrane</keyword>
<evidence type="ECO:0000256" key="1">
    <source>
        <dbReference type="ARBA" id="ARBA00004442"/>
    </source>
</evidence>
<dbReference type="InterPro" id="IPR032710">
    <property type="entry name" value="NTF2-like_dom_sf"/>
</dbReference>
<dbReference type="NCBIfam" id="TIGR01844">
    <property type="entry name" value="type_I_sec_TolC"/>
    <property type="match status" value="1"/>
</dbReference>
<evidence type="ECO:0000256" key="5">
    <source>
        <dbReference type="ARBA" id="ARBA00022692"/>
    </source>
</evidence>
<dbReference type="SUPFAM" id="SSF54427">
    <property type="entry name" value="NTF2-like"/>
    <property type="match status" value="1"/>
</dbReference>
<keyword evidence="7" id="KW-0998">Cell outer membrane</keyword>
<dbReference type="RefSeq" id="WP_186890096.1">
    <property type="nucleotide sequence ID" value="NZ_JACOFU010000002.1"/>
</dbReference>
<dbReference type="PANTHER" id="PTHR30026:SF22">
    <property type="entry name" value="OUTER MEMBRANE EFFLUX PROTEIN"/>
    <property type="match status" value="1"/>
</dbReference>
<accession>A0ABR6XNN0</accession>
<comment type="subcellular location">
    <subcellularLocation>
        <location evidence="1">Cell outer membrane</location>
    </subcellularLocation>
</comment>
<dbReference type="Gene3D" id="3.10.450.50">
    <property type="match status" value="1"/>
</dbReference>
<name>A0ABR6XNN0_9BURK</name>
<keyword evidence="4" id="KW-1134">Transmembrane beta strand</keyword>
<dbReference type="PANTHER" id="PTHR30026">
    <property type="entry name" value="OUTER MEMBRANE PROTEIN TOLC"/>
    <property type="match status" value="1"/>
</dbReference>
<evidence type="ECO:0000256" key="6">
    <source>
        <dbReference type="ARBA" id="ARBA00023136"/>
    </source>
</evidence>
<organism evidence="10 11">
    <name type="scientific">Undibacterium amnicola</name>
    <dbReference type="NCBI Taxonomy" id="1834038"/>
    <lineage>
        <taxon>Bacteria</taxon>
        <taxon>Pseudomonadati</taxon>
        <taxon>Pseudomonadota</taxon>
        <taxon>Betaproteobacteria</taxon>
        <taxon>Burkholderiales</taxon>
        <taxon>Oxalobacteraceae</taxon>
        <taxon>Undibacterium</taxon>
    </lineage>
</organism>
<evidence type="ECO:0000256" key="4">
    <source>
        <dbReference type="ARBA" id="ARBA00022452"/>
    </source>
</evidence>
<comment type="caution">
    <text evidence="10">The sequence shown here is derived from an EMBL/GenBank/DDBJ whole genome shotgun (WGS) entry which is preliminary data.</text>
</comment>
<evidence type="ECO:0000259" key="9">
    <source>
        <dbReference type="Pfam" id="PF24125"/>
    </source>
</evidence>
<evidence type="ECO:0000313" key="11">
    <source>
        <dbReference type="Proteomes" id="UP000643610"/>
    </source>
</evidence>
<dbReference type="Pfam" id="PF02321">
    <property type="entry name" value="OEP"/>
    <property type="match status" value="2"/>
</dbReference>
<keyword evidence="3" id="KW-0813">Transport</keyword>
<dbReference type="InterPro" id="IPR051906">
    <property type="entry name" value="TolC-like"/>
</dbReference>
<evidence type="ECO:0000256" key="2">
    <source>
        <dbReference type="ARBA" id="ARBA00007613"/>
    </source>
</evidence>
<dbReference type="InterPro" id="IPR003423">
    <property type="entry name" value="OMP_efflux"/>
</dbReference>
<comment type="similarity">
    <text evidence="2">Belongs to the outer membrane factor (OMF) (TC 1.B.17) family.</text>
</comment>
<dbReference type="Proteomes" id="UP000643610">
    <property type="component" value="Unassembled WGS sequence"/>
</dbReference>
<dbReference type="SUPFAM" id="SSF56954">
    <property type="entry name" value="Outer membrane efflux proteins (OEP)"/>
    <property type="match status" value="1"/>
</dbReference>
<feature type="chain" id="PRO_5045478711" evidence="8">
    <location>
        <begin position="26"/>
        <end position="622"/>
    </location>
</feature>
<keyword evidence="8" id="KW-0732">Signal</keyword>
<dbReference type="Pfam" id="PF24125">
    <property type="entry name" value="Cds6_C"/>
    <property type="match status" value="1"/>
</dbReference>
<evidence type="ECO:0000256" key="7">
    <source>
        <dbReference type="ARBA" id="ARBA00023237"/>
    </source>
</evidence>
<dbReference type="EMBL" id="JACOFU010000002">
    <property type="protein sequence ID" value="MBC3831065.1"/>
    <property type="molecule type" value="Genomic_DNA"/>
</dbReference>
<proteinExistence type="inferred from homology"/>
<dbReference type="Gene3D" id="1.20.1600.10">
    <property type="entry name" value="Outer membrane efflux proteins (OEP)"/>
    <property type="match status" value="1"/>
</dbReference>
<gene>
    <name evidence="10" type="ORF">H8K33_06065</name>
</gene>
<feature type="signal peptide" evidence="8">
    <location>
        <begin position="1"/>
        <end position="25"/>
    </location>
</feature>
<feature type="domain" description="Cds6 C-terminal" evidence="9">
    <location>
        <begin position="513"/>
        <end position="612"/>
    </location>
</feature>
<protein>
    <submittedName>
        <fullName evidence="10">TolC family outer membrane protein</fullName>
    </submittedName>
</protein>
<reference evidence="10 11" key="1">
    <citation type="submission" date="2020-08" db="EMBL/GenBank/DDBJ databases">
        <title>Novel species isolated from subtropical streams in China.</title>
        <authorList>
            <person name="Lu H."/>
        </authorList>
    </citation>
    <scope>NUCLEOTIDE SEQUENCE [LARGE SCALE GENOMIC DNA]</scope>
    <source>
        <strain evidence="10 11">KCTC 52442</strain>
    </source>
</reference>
<dbReference type="InterPro" id="IPR056203">
    <property type="entry name" value="Cds6_C"/>
</dbReference>
<dbReference type="InterPro" id="IPR010130">
    <property type="entry name" value="T1SS_OMP_TolC"/>
</dbReference>
<evidence type="ECO:0000256" key="3">
    <source>
        <dbReference type="ARBA" id="ARBA00022448"/>
    </source>
</evidence>
<evidence type="ECO:0000256" key="8">
    <source>
        <dbReference type="SAM" id="SignalP"/>
    </source>
</evidence>
<keyword evidence="6" id="KW-0472">Membrane</keyword>
<keyword evidence="11" id="KW-1185">Reference proteome</keyword>
<sequence length="622" mass="69581">MLLNLKTISFAISLLSITIWAPAQAQTQTLKDSAQKALLTNPEVQAKWHSFQATNSSRQAAFGAYLPNVTLSADAGRDSRDNRIGKSELNRSATALSLNQMIYDGFLTSNQVKQLDHLKRVRFFELQDTSEIITLEVVRAYADVIRFRKLVSLAEENYVRHRAVFEQIQAKSKAGVSRRVDLEQISGRLALAEANLVTETSNLHDVSARFQRLVGSMPAADLQNLSSLTNGIPTNISGALNTAFTSHPGLMASIENIESVNSGLQSRRAAYQPRLDFKARAERGNNIDFVSGRTNNNSAEFVMSWNLFNGGSDKARVQEAADQLNLARDLRDKTCRDIRQTLAIAYNDTRKLTDQLNFLDQHQLSIEKARDAYRQQFDIGQRSLLDLLDTENELYQAKRTFSNAEVDLFLAYARTQAGMGKLFSALGLARRDDGSDTLKNLDANTNASSANCPIEAPEVYVANKAQLDKRAIESLVNLEPIKPQANANVEAAIPATKGAEVNQDVVANARSSVLNALKGWREAWVNMNPDAYFGFYAQKYTSRESWKAARRARLMNAQKINLDLSDIKFTMQDSKHATTNFQQDYRSSSYQDTLQKTLYWEEINGKWQIVNEVVSGPQAKQW</sequence>
<evidence type="ECO:0000313" key="10">
    <source>
        <dbReference type="EMBL" id="MBC3831065.1"/>
    </source>
</evidence>